<evidence type="ECO:0008006" key="3">
    <source>
        <dbReference type="Google" id="ProtNLM"/>
    </source>
</evidence>
<evidence type="ECO:0000313" key="2">
    <source>
        <dbReference type="Proteomes" id="UP000016201"/>
    </source>
</evidence>
<gene>
    <name evidence="1" type="ORF">I593_02906</name>
</gene>
<proteinExistence type="predicted"/>
<accession>R9AYV7</accession>
<dbReference type="Proteomes" id="UP000016201">
    <property type="component" value="Unassembled WGS sequence"/>
</dbReference>
<dbReference type="EMBL" id="AQFM01000041">
    <property type="protein sequence ID" value="EOR05296.1"/>
    <property type="molecule type" value="Genomic_DNA"/>
</dbReference>
<protein>
    <recommendedName>
        <fullName evidence="3">Rhodanese domain-containing protein</fullName>
    </recommendedName>
</protein>
<reference evidence="1 2" key="1">
    <citation type="submission" date="2013-03" db="EMBL/GenBank/DDBJ databases">
        <title>The Genome Sequence of Acinetobacter tandoii CIP 107469.</title>
        <authorList>
            <consortium name="The Broad Institute Genome Sequencing Platform"/>
            <consortium name="The Broad Institute Genome Sequencing Center for Infectious Disease"/>
            <person name="Cerqueira G."/>
            <person name="Feldgarden M."/>
            <person name="Courvalin P."/>
            <person name="Perichon B."/>
            <person name="Grillot-Courvalin C."/>
            <person name="Clermont D."/>
            <person name="Rocha E."/>
            <person name="Yoon E.-J."/>
            <person name="Nemec A."/>
            <person name="Walker B."/>
            <person name="Young S.K."/>
            <person name="Zeng Q."/>
            <person name="Gargeya S."/>
            <person name="Fitzgerald M."/>
            <person name="Haas B."/>
            <person name="Abouelleil A."/>
            <person name="Alvarado L."/>
            <person name="Arachchi H.M."/>
            <person name="Berlin A.M."/>
            <person name="Chapman S.B."/>
            <person name="Dewar J."/>
            <person name="Goldberg J."/>
            <person name="Griggs A."/>
            <person name="Gujja S."/>
            <person name="Hansen M."/>
            <person name="Howarth C."/>
            <person name="Imamovic A."/>
            <person name="Larimer J."/>
            <person name="McCowan C."/>
            <person name="Murphy C."/>
            <person name="Neiman D."/>
            <person name="Pearson M."/>
            <person name="Priest M."/>
            <person name="Roberts A."/>
            <person name="Saif S."/>
            <person name="Shea T."/>
            <person name="Sisk P."/>
            <person name="Sykes S."/>
            <person name="Wortman J."/>
            <person name="Nusbaum C."/>
            <person name="Birren B."/>
        </authorList>
    </citation>
    <scope>NUCLEOTIDE SEQUENCE [LARGE SCALE GENOMIC DNA]</scope>
    <source>
        <strain evidence="1 2">CIP 107469</strain>
    </source>
</reference>
<comment type="caution">
    <text evidence="1">The sequence shown here is derived from an EMBL/GenBank/DDBJ whole genome shotgun (WGS) entry which is preliminary data.</text>
</comment>
<evidence type="ECO:0000313" key="1">
    <source>
        <dbReference type="EMBL" id="EOR05296.1"/>
    </source>
</evidence>
<dbReference type="RefSeq" id="WP_016167928.1">
    <property type="nucleotide sequence ID" value="NZ_JHZG01000008.1"/>
</dbReference>
<sequence length="44" mass="4805">MTQAAQSKAKTIAVFATGITRAAIARNLKGNGFNVNVWNYSYEK</sequence>
<name>R9AYV7_9GAMM</name>
<organism evidence="1 2">
    <name type="scientific">Acinetobacter tandoii DSM 14970 = CIP 107469</name>
    <dbReference type="NCBI Taxonomy" id="1120927"/>
    <lineage>
        <taxon>Bacteria</taxon>
        <taxon>Pseudomonadati</taxon>
        <taxon>Pseudomonadota</taxon>
        <taxon>Gammaproteobacteria</taxon>
        <taxon>Moraxellales</taxon>
        <taxon>Moraxellaceae</taxon>
        <taxon>Acinetobacter</taxon>
    </lineage>
</organism>
<dbReference type="PATRIC" id="fig|1120927.3.peg.2827"/>
<dbReference type="AlphaFoldDB" id="R9AYV7"/>
<keyword evidence="2" id="KW-1185">Reference proteome</keyword>